<organism evidence="2 3">
    <name type="scientific">Rhizobium setariae</name>
    <dbReference type="NCBI Taxonomy" id="2801340"/>
    <lineage>
        <taxon>Bacteria</taxon>
        <taxon>Pseudomonadati</taxon>
        <taxon>Pseudomonadota</taxon>
        <taxon>Alphaproteobacteria</taxon>
        <taxon>Hyphomicrobiales</taxon>
        <taxon>Rhizobiaceae</taxon>
        <taxon>Rhizobium/Agrobacterium group</taxon>
        <taxon>Rhizobium</taxon>
    </lineage>
</organism>
<accession>A0A936YQA6</accession>
<evidence type="ECO:0000256" key="1">
    <source>
        <dbReference type="SAM" id="Phobius"/>
    </source>
</evidence>
<gene>
    <name evidence="2" type="ORF">JJB09_12460</name>
</gene>
<sequence length="89" mass="10288">MPWISIFAEYFICWWITLFMVLPFGLRTQAEDNNVVNGTVQSAPTRFRPWRVFLTTTVVAAIIYAVWYYATAVVGLNALSLPRIVPEFR</sequence>
<dbReference type="InterPro" id="IPR009935">
    <property type="entry name" value="DUF1467"/>
</dbReference>
<reference evidence="2" key="1">
    <citation type="submission" date="2021-01" db="EMBL/GenBank/DDBJ databases">
        <title>Rhizobium sp. strain KVB221 16S ribosomal RNA gene Genome sequencing and assembly.</title>
        <authorList>
            <person name="Kang M."/>
        </authorList>
    </citation>
    <scope>NUCLEOTIDE SEQUENCE</scope>
    <source>
        <strain evidence="2">KVB221</strain>
    </source>
</reference>
<feature type="transmembrane region" description="Helical" evidence="1">
    <location>
        <begin position="6"/>
        <end position="26"/>
    </location>
</feature>
<dbReference type="RefSeq" id="WP_201658281.1">
    <property type="nucleotide sequence ID" value="NZ_JAEQNC010000006.1"/>
</dbReference>
<keyword evidence="3" id="KW-1185">Reference proteome</keyword>
<keyword evidence="1" id="KW-1133">Transmembrane helix</keyword>
<dbReference type="EMBL" id="JAEQNC010000006">
    <property type="protein sequence ID" value="MBL0372842.1"/>
    <property type="molecule type" value="Genomic_DNA"/>
</dbReference>
<proteinExistence type="predicted"/>
<dbReference type="AlphaFoldDB" id="A0A936YQA6"/>
<evidence type="ECO:0000313" key="2">
    <source>
        <dbReference type="EMBL" id="MBL0372842.1"/>
    </source>
</evidence>
<comment type="caution">
    <text evidence="2">The sequence shown here is derived from an EMBL/GenBank/DDBJ whole genome shotgun (WGS) entry which is preliminary data.</text>
</comment>
<dbReference type="Proteomes" id="UP000633219">
    <property type="component" value="Unassembled WGS sequence"/>
</dbReference>
<evidence type="ECO:0000313" key="3">
    <source>
        <dbReference type="Proteomes" id="UP000633219"/>
    </source>
</evidence>
<name>A0A936YQA6_9HYPH</name>
<keyword evidence="1" id="KW-0812">Transmembrane</keyword>
<feature type="transmembrane region" description="Helical" evidence="1">
    <location>
        <begin position="52"/>
        <end position="70"/>
    </location>
</feature>
<dbReference type="Pfam" id="PF07330">
    <property type="entry name" value="DUF1467"/>
    <property type="match status" value="1"/>
</dbReference>
<keyword evidence="1" id="KW-0472">Membrane</keyword>
<protein>
    <submittedName>
        <fullName evidence="2">DUF1467 family protein</fullName>
    </submittedName>
</protein>